<dbReference type="AlphaFoldDB" id="A0A7W6NZL5"/>
<proteinExistence type="predicted"/>
<organism evidence="1 2">
    <name type="scientific">Allorhizobium borbori</name>
    <dbReference type="NCBI Taxonomy" id="485907"/>
    <lineage>
        <taxon>Bacteria</taxon>
        <taxon>Pseudomonadati</taxon>
        <taxon>Pseudomonadota</taxon>
        <taxon>Alphaproteobacteria</taxon>
        <taxon>Hyphomicrobiales</taxon>
        <taxon>Rhizobiaceae</taxon>
        <taxon>Rhizobium/Agrobacterium group</taxon>
        <taxon>Allorhizobium</taxon>
    </lineage>
</organism>
<gene>
    <name evidence="1" type="ORF">GGQ66_000914</name>
</gene>
<evidence type="ECO:0000313" key="1">
    <source>
        <dbReference type="EMBL" id="MBB4102379.1"/>
    </source>
</evidence>
<reference evidence="1 2" key="1">
    <citation type="submission" date="2020-08" db="EMBL/GenBank/DDBJ databases">
        <title>Genomic Encyclopedia of Type Strains, Phase IV (KMG-IV): sequencing the most valuable type-strain genomes for metagenomic binning, comparative biology and taxonomic classification.</title>
        <authorList>
            <person name="Goeker M."/>
        </authorList>
    </citation>
    <scope>NUCLEOTIDE SEQUENCE [LARGE SCALE GENOMIC DNA]</scope>
    <source>
        <strain evidence="1 2">DSM 26385</strain>
    </source>
</reference>
<comment type="caution">
    <text evidence="1">The sequence shown here is derived from an EMBL/GenBank/DDBJ whole genome shotgun (WGS) entry which is preliminary data.</text>
</comment>
<sequence>MSELNKKPDNLLLKVAYDAERVTLQRATNGYVTRNPVASNGKTSSIPFLTTVATSILIDRLESSRCRIEIEPARTPDAQTVVTVYKRRCDDNTSEHIVYIPKGYEVPGWVWNTLYKKPFRVVNTPFNQDASEAAEDKLHLFTERGKGFPKPKLIMYPELGLGDVETGWTIGSPAFCQPQYRRPEAADLAAYAKAVVKPDAPDVATVAAAELTPSLPDIDTRISAIAGLLALATANYDSVDEDDLKAATAAGYANPTVLSAVVDMLKDVTEDAESRGRSAGWDDGWKAKEATIGDDGLDTASRIAKGGRLRSTPEEMDPILRLVRAQTIVAELDAAKALEDDMLDFDDVEAVVQAAKAFREAVSKTIR</sequence>
<keyword evidence="2" id="KW-1185">Reference proteome</keyword>
<evidence type="ECO:0000313" key="2">
    <source>
        <dbReference type="Proteomes" id="UP000584824"/>
    </source>
</evidence>
<dbReference type="RefSeq" id="WP_183789886.1">
    <property type="nucleotide sequence ID" value="NZ_JACIDU010000003.1"/>
</dbReference>
<name>A0A7W6NZL5_9HYPH</name>
<accession>A0A7W6NZL5</accession>
<dbReference type="Proteomes" id="UP000584824">
    <property type="component" value="Unassembled WGS sequence"/>
</dbReference>
<dbReference type="EMBL" id="JACIDU010000003">
    <property type="protein sequence ID" value="MBB4102379.1"/>
    <property type="molecule type" value="Genomic_DNA"/>
</dbReference>
<protein>
    <submittedName>
        <fullName evidence="1">Uncharacterized protein</fullName>
    </submittedName>
</protein>